<name>A0ABT0Q2Z7_9RHOB</name>
<evidence type="ECO:0000313" key="1">
    <source>
        <dbReference type="EMBL" id="MCL6283528.1"/>
    </source>
</evidence>
<dbReference type="Proteomes" id="UP001203880">
    <property type="component" value="Unassembled WGS sequence"/>
</dbReference>
<comment type="caution">
    <text evidence="1">The sequence shown here is derived from an EMBL/GenBank/DDBJ whole genome shotgun (WGS) entry which is preliminary data.</text>
</comment>
<dbReference type="RefSeq" id="WP_249708850.1">
    <property type="nucleotide sequence ID" value="NZ_JAMFMB010000008.1"/>
</dbReference>
<evidence type="ECO:0000313" key="2">
    <source>
        <dbReference type="Proteomes" id="UP001203880"/>
    </source>
</evidence>
<proteinExistence type="predicted"/>
<protein>
    <submittedName>
        <fullName evidence="1">DUF899 family protein</fullName>
    </submittedName>
</protein>
<organism evidence="1 2">
    <name type="scientific">Ruegeria spongiae</name>
    <dbReference type="NCBI Taxonomy" id="2942209"/>
    <lineage>
        <taxon>Bacteria</taxon>
        <taxon>Pseudomonadati</taxon>
        <taxon>Pseudomonadota</taxon>
        <taxon>Alphaproteobacteria</taxon>
        <taxon>Rhodobacterales</taxon>
        <taxon>Roseobacteraceae</taxon>
        <taxon>Ruegeria</taxon>
    </lineage>
</organism>
<reference evidence="1" key="1">
    <citation type="submission" date="2022-05" db="EMBL/GenBank/DDBJ databases">
        <authorList>
            <person name="Park J.-S."/>
        </authorList>
    </citation>
    <scope>NUCLEOTIDE SEQUENCE</scope>
    <source>
        <strain evidence="1">2012CJ41-6</strain>
    </source>
</reference>
<accession>A0ABT0Q2Z7</accession>
<gene>
    <name evidence="1" type="ORF">M3P21_08260</name>
</gene>
<dbReference type="Pfam" id="PF05988">
    <property type="entry name" value="DUF899"/>
    <property type="match status" value="1"/>
</dbReference>
<dbReference type="EMBL" id="JAMFMB010000008">
    <property type="protein sequence ID" value="MCL6283528.1"/>
    <property type="molecule type" value="Genomic_DNA"/>
</dbReference>
<dbReference type="InterPro" id="IPR010296">
    <property type="entry name" value="DUF899_thioredox"/>
</dbReference>
<sequence length="215" mass="23767">MTASFPNETPAYRDARNALLLSELELRQKTEEVAALRRELPKGGAIAEDYSFAALDGTAAPLSTLFGDHDTLAIYSLMYGPNADAPCPACSSLLDGFCGHAAQLARRMSLVIVAQNTPEKLTALSQHMGWQALPIYSALGTTYQSDYLAESSEGNQMPMMNVFCRDGNGIHHFWGSEMLFEPSPWHPRHMDTVWPLWNVLDMTPQGRGDFMPSLR</sequence>
<keyword evidence="2" id="KW-1185">Reference proteome</keyword>